<sequence length="66" mass="7569">MGRNAMEEKWKEKKGPSQGMGKDYTQQFVTNSDEEETSLTNSRLILAPVLILWIMPYSVIKNHPNS</sequence>
<accession>A0AAW3EI92</accession>
<comment type="caution">
    <text evidence="2">The sequence shown here is derived from an EMBL/GenBank/DDBJ whole genome shotgun (WGS) entry which is preliminary data.</text>
</comment>
<evidence type="ECO:0000313" key="4">
    <source>
        <dbReference type="Proteomes" id="UP000029257"/>
    </source>
</evidence>
<dbReference type="EMBL" id="JQHP01000007">
    <property type="protein sequence ID" value="KFX05078.1"/>
    <property type="molecule type" value="Genomic_DNA"/>
</dbReference>
<organism evidence="2 4">
    <name type="scientific">Pectobacterium wasabiae</name>
    <dbReference type="NCBI Taxonomy" id="55208"/>
    <lineage>
        <taxon>Bacteria</taxon>
        <taxon>Pseudomonadati</taxon>
        <taxon>Pseudomonadota</taxon>
        <taxon>Gammaproteobacteria</taxon>
        <taxon>Enterobacterales</taxon>
        <taxon>Pectobacteriaceae</taxon>
        <taxon>Pectobacterium</taxon>
    </lineage>
</organism>
<feature type="region of interest" description="Disordered" evidence="1">
    <location>
        <begin position="1"/>
        <end position="39"/>
    </location>
</feature>
<reference evidence="4 5" key="1">
    <citation type="submission" date="2014-08" db="EMBL/GenBank/DDBJ databases">
        <title>Genome sequences of NCPPB Pectobacterium isolates.</title>
        <authorList>
            <person name="Glover R.H."/>
            <person name="Sapp M."/>
            <person name="Elphinstone J."/>
        </authorList>
    </citation>
    <scope>NUCLEOTIDE SEQUENCE [LARGE SCALE GENOMIC DNA]</scope>
    <source>
        <strain evidence="2 4">NCPPB 3701</strain>
        <strain evidence="3 5">NCPPB3702</strain>
    </source>
</reference>
<name>A0AAW3EI92_9GAMM</name>
<evidence type="ECO:0000313" key="5">
    <source>
        <dbReference type="Proteomes" id="UP000029436"/>
    </source>
</evidence>
<protein>
    <submittedName>
        <fullName evidence="2">Uncharacterized protein</fullName>
    </submittedName>
</protein>
<dbReference type="EMBL" id="JQOH01000006">
    <property type="protein sequence ID" value="KGA27964.1"/>
    <property type="molecule type" value="Genomic_DNA"/>
</dbReference>
<dbReference type="Proteomes" id="UP000029257">
    <property type="component" value="Unassembled WGS sequence"/>
</dbReference>
<gene>
    <name evidence="2" type="ORF">JV38_15120</name>
    <name evidence="3" type="ORF">KU73_15110</name>
</gene>
<dbReference type="AlphaFoldDB" id="A0AAW3EI92"/>
<evidence type="ECO:0000313" key="3">
    <source>
        <dbReference type="EMBL" id="KGA27964.1"/>
    </source>
</evidence>
<proteinExistence type="predicted"/>
<evidence type="ECO:0000256" key="1">
    <source>
        <dbReference type="SAM" id="MobiDB-lite"/>
    </source>
</evidence>
<evidence type="ECO:0000313" key="2">
    <source>
        <dbReference type="EMBL" id="KFX05078.1"/>
    </source>
</evidence>
<feature type="compositionally biased region" description="Basic and acidic residues" evidence="1">
    <location>
        <begin position="1"/>
        <end position="15"/>
    </location>
</feature>
<dbReference type="Proteomes" id="UP000029436">
    <property type="component" value="Unassembled WGS sequence"/>
</dbReference>
<keyword evidence="5" id="KW-1185">Reference proteome</keyword>